<dbReference type="EMBL" id="KJ489401">
    <property type="protein sequence ID" value="AHZ10752.1"/>
    <property type="molecule type" value="Genomic_DNA"/>
</dbReference>
<dbReference type="KEGG" id="vg:19525879"/>
<dbReference type="GeneID" id="19525879"/>
<evidence type="ECO:0000313" key="1">
    <source>
        <dbReference type="EMBL" id="AHZ10752.1"/>
    </source>
</evidence>
<reference evidence="2" key="1">
    <citation type="submission" date="2014-09" db="EMBL/GenBank/DDBJ databases">
        <authorList>
            <person name="Sauder A.B."/>
            <person name="McKenzie Q.R."/>
            <person name="Temple L.M."/>
            <person name="Alexis B.K."/>
            <person name="Al-Atrache Z."/>
            <person name="Lewis L.O."/>
            <person name="Loesser-Casey K.E."/>
            <person name="Mitchell K.J."/>
        </authorList>
    </citation>
    <scope>NUCLEOTIDE SEQUENCE [LARGE SCALE GENOMIC DNA]</scope>
</reference>
<evidence type="ECO:0000313" key="2">
    <source>
        <dbReference type="Proteomes" id="UP000026906"/>
    </source>
</evidence>
<dbReference type="RefSeq" id="YP_009036241.1">
    <property type="nucleotide sequence ID" value="NC_024211.1"/>
</dbReference>
<proteinExistence type="predicted"/>
<accession>A0A024B2Z3</accession>
<organism evidence="1 2">
    <name type="scientific">Bacillus phage Megatron</name>
    <dbReference type="NCBI Taxonomy" id="1486661"/>
    <lineage>
        <taxon>Viruses</taxon>
        <taxon>Duplodnaviria</taxon>
        <taxon>Heunggongvirae</taxon>
        <taxon>Uroviricota</taxon>
        <taxon>Caudoviricetes</taxon>
        <taxon>Herelleviridae</taxon>
        <taxon>Bastillevirinae</taxon>
        <taxon>Wphvirus</taxon>
        <taxon>Wphvirus megatron</taxon>
    </lineage>
</organism>
<sequence length="64" mass="7366">MSTYDGAYQSSRGTVDKGAWNCICTCEEGELSKFCDKCNYNWDGTPKTVIELRALEFRREMTKQ</sequence>
<protein>
    <submittedName>
        <fullName evidence="1">Uncharacterized protein</fullName>
    </submittedName>
</protein>
<name>A0A024B2Z3_9CAUD</name>
<keyword evidence="2" id="KW-1185">Reference proteome</keyword>
<dbReference type="Proteomes" id="UP000026906">
    <property type="component" value="Segment"/>
</dbReference>